<protein>
    <recommendedName>
        <fullName evidence="1">F-box domain-containing protein</fullName>
    </recommendedName>
</protein>
<dbReference type="STRING" id="37360.A0A0G4IIZ6"/>
<proteinExistence type="predicted"/>
<dbReference type="PRINTS" id="PR00449">
    <property type="entry name" value="RASTRNSFRMNG"/>
</dbReference>
<keyword evidence="4" id="KW-1185">Reference proteome</keyword>
<feature type="domain" description="F-box" evidence="1">
    <location>
        <begin position="8"/>
        <end position="53"/>
    </location>
</feature>
<evidence type="ECO:0000259" key="1">
    <source>
        <dbReference type="Pfam" id="PF12937"/>
    </source>
</evidence>
<dbReference type="InterPro" id="IPR036047">
    <property type="entry name" value="F-box-like_dom_sf"/>
</dbReference>
<dbReference type="Proteomes" id="UP000039324">
    <property type="component" value="Unassembled WGS sequence"/>
</dbReference>
<dbReference type="Proteomes" id="UP000290189">
    <property type="component" value="Unassembled WGS sequence"/>
</dbReference>
<geneLocation type="mitochondrion" evidence="3"/>
<dbReference type="Gene3D" id="1.20.1280.50">
    <property type="match status" value="1"/>
</dbReference>
<reference evidence="2 4" key="1">
    <citation type="submission" date="2015-02" db="EMBL/GenBank/DDBJ databases">
        <authorList>
            <person name="Chooi Y.-H."/>
        </authorList>
    </citation>
    <scope>NUCLEOTIDE SEQUENCE [LARGE SCALE GENOMIC DNA]</scope>
    <source>
        <strain evidence="2">E3</strain>
    </source>
</reference>
<keyword evidence="3" id="KW-0496">Mitochondrion</keyword>
<dbReference type="InterPro" id="IPR001810">
    <property type="entry name" value="F-box_dom"/>
</dbReference>
<dbReference type="SUPFAM" id="SSF81383">
    <property type="entry name" value="F-box domain"/>
    <property type="match status" value="1"/>
</dbReference>
<name>A0A0G4IIZ6_PLABS</name>
<dbReference type="Gene3D" id="3.40.50.300">
    <property type="entry name" value="P-loop containing nucleotide triphosphate hydrolases"/>
    <property type="match status" value="1"/>
</dbReference>
<dbReference type="InterPro" id="IPR027417">
    <property type="entry name" value="P-loop_NTPase"/>
</dbReference>
<dbReference type="SUPFAM" id="SSF52540">
    <property type="entry name" value="P-loop containing nucleoside triphosphate hydrolases"/>
    <property type="match status" value="1"/>
</dbReference>
<accession>A0A0G4IIZ6</accession>
<dbReference type="InterPro" id="IPR001806">
    <property type="entry name" value="Small_GTPase"/>
</dbReference>
<dbReference type="GO" id="GO:0003924">
    <property type="term" value="F:GTPase activity"/>
    <property type="evidence" value="ECO:0007669"/>
    <property type="project" value="InterPro"/>
</dbReference>
<dbReference type="EMBL" id="CDSF01000013">
    <property type="protein sequence ID" value="CEO95139.1"/>
    <property type="molecule type" value="Genomic_DNA"/>
</dbReference>
<evidence type="ECO:0000313" key="4">
    <source>
        <dbReference type="Proteomes" id="UP000039324"/>
    </source>
</evidence>
<sequence>MRAGGASWDDLPVDLVVRALSYCDVAEVVRVERSCWAWRYALQGQKALWRAMLLAMEWAMFPDDVRHPERKRAIRLARLSRRYRLYREPSGTLALMKIVATGGRTAGTSSLIDRVSGTVQRWPIFRPGDTDLAVRSVSFSTRRNSSCEKASVRIVDMRDTVRPSPYPNTRLFQGPTALLIVIDRTSRDSATRARQIATAFRRYLGERFQTIPLAFAGTKSDLKPSFVVPATEIFDLVNDFGSPYFETSAMLRKGCDAPFLYLMSRMQKTCV</sequence>
<dbReference type="GO" id="GO:0005525">
    <property type="term" value="F:GTP binding"/>
    <property type="evidence" value="ECO:0007669"/>
    <property type="project" value="InterPro"/>
</dbReference>
<dbReference type="AlphaFoldDB" id="A0A0G4IIZ6"/>
<evidence type="ECO:0000313" key="3">
    <source>
        <dbReference type="EMBL" id="SPQ96412.1"/>
    </source>
</evidence>
<gene>
    <name evidence="2" type="ORF">PBRA_003905</name>
    <name evidence="3" type="ORF">PLBR_LOCUS3627</name>
</gene>
<dbReference type="EMBL" id="OVEO01000005">
    <property type="protein sequence ID" value="SPQ96412.1"/>
    <property type="molecule type" value="Genomic_DNA"/>
</dbReference>
<evidence type="ECO:0000313" key="2">
    <source>
        <dbReference type="EMBL" id="CEO95139.1"/>
    </source>
</evidence>
<organism evidence="2 4">
    <name type="scientific">Plasmodiophora brassicae</name>
    <name type="common">Clubroot disease agent</name>
    <dbReference type="NCBI Taxonomy" id="37360"/>
    <lineage>
        <taxon>Eukaryota</taxon>
        <taxon>Sar</taxon>
        <taxon>Rhizaria</taxon>
        <taxon>Endomyxa</taxon>
        <taxon>Phytomyxea</taxon>
        <taxon>Plasmodiophorida</taxon>
        <taxon>Plasmodiophoridae</taxon>
        <taxon>Plasmodiophora</taxon>
    </lineage>
</organism>
<evidence type="ECO:0000313" key="5">
    <source>
        <dbReference type="Proteomes" id="UP000290189"/>
    </source>
</evidence>
<dbReference type="CDD" id="cd09917">
    <property type="entry name" value="F-box_SF"/>
    <property type="match status" value="1"/>
</dbReference>
<reference evidence="3 5" key="2">
    <citation type="submission" date="2018-03" db="EMBL/GenBank/DDBJ databases">
        <authorList>
            <person name="Fogelqvist J."/>
        </authorList>
    </citation>
    <scope>NUCLEOTIDE SEQUENCE [LARGE SCALE GENOMIC DNA]</scope>
</reference>
<dbReference type="Pfam" id="PF12937">
    <property type="entry name" value="F-box-like"/>
    <property type="match status" value="1"/>
</dbReference>
<dbReference type="Pfam" id="PF00071">
    <property type="entry name" value="Ras"/>
    <property type="match status" value="1"/>
</dbReference>